<dbReference type="Gene3D" id="3.90.190.10">
    <property type="entry name" value="Protein tyrosine phosphatase superfamily"/>
    <property type="match status" value="1"/>
</dbReference>
<evidence type="ECO:0000259" key="1">
    <source>
        <dbReference type="Pfam" id="PF04273"/>
    </source>
</evidence>
<dbReference type="RefSeq" id="WP_182480309.1">
    <property type="nucleotide sequence ID" value="NZ_CAWPNC010000006.1"/>
</dbReference>
<evidence type="ECO:0000313" key="3">
    <source>
        <dbReference type="Proteomes" id="UP000548119"/>
    </source>
</evidence>
<proteinExistence type="predicted"/>
<accession>A0ABR6E6S9</accession>
<gene>
    <name evidence="2" type="ORF">GGR10_001203</name>
</gene>
<dbReference type="SUPFAM" id="SSF52799">
    <property type="entry name" value="(Phosphotyrosine protein) phosphatases II"/>
    <property type="match status" value="1"/>
</dbReference>
<dbReference type="Proteomes" id="UP000548119">
    <property type="component" value="Unassembled WGS sequence"/>
</dbReference>
<dbReference type="NCBIfam" id="TIGR01244">
    <property type="entry name" value="TIGR01244 family sulfur transferase"/>
    <property type="match status" value="1"/>
</dbReference>
<dbReference type="Pfam" id="PF04273">
    <property type="entry name" value="BLH_phosphatase"/>
    <property type="match status" value="1"/>
</dbReference>
<reference evidence="2 3" key="1">
    <citation type="submission" date="2020-08" db="EMBL/GenBank/DDBJ databases">
        <title>Genomic Encyclopedia of Type Strains, Phase IV (KMG-IV): sequencing the most valuable type-strain genomes for metagenomic binning, comparative biology and taxonomic classification.</title>
        <authorList>
            <person name="Goeker M."/>
        </authorList>
    </citation>
    <scope>NUCLEOTIDE SEQUENCE [LARGE SCALE GENOMIC DNA]</scope>
    <source>
        <strain evidence="2 3">DSM 21431</strain>
    </source>
</reference>
<organism evidence="2 3">
    <name type="scientific">Bartonella chomelii</name>
    <dbReference type="NCBI Taxonomy" id="236402"/>
    <lineage>
        <taxon>Bacteria</taxon>
        <taxon>Pseudomonadati</taxon>
        <taxon>Pseudomonadota</taxon>
        <taxon>Alphaproteobacteria</taxon>
        <taxon>Hyphomicrobiales</taxon>
        <taxon>Bartonellaceae</taxon>
        <taxon>Bartonella</taxon>
    </lineage>
</organism>
<protein>
    <submittedName>
        <fullName evidence="2">Uncharacterized protein (TIGR01244 family)</fullName>
    </submittedName>
</protein>
<name>A0ABR6E6S9_9HYPH</name>
<evidence type="ECO:0000313" key="2">
    <source>
        <dbReference type="EMBL" id="MBA9083340.1"/>
    </source>
</evidence>
<keyword evidence="3" id="KW-1185">Reference proteome</keyword>
<dbReference type="InterPro" id="IPR005939">
    <property type="entry name" value="BLH_phosphatase-like"/>
</dbReference>
<dbReference type="EMBL" id="JACJIR010000006">
    <property type="protein sequence ID" value="MBA9083340.1"/>
    <property type="molecule type" value="Genomic_DNA"/>
</dbReference>
<comment type="caution">
    <text evidence="2">The sequence shown here is derived from an EMBL/GenBank/DDBJ whole genome shotgun (WGS) entry which is preliminary data.</text>
</comment>
<feature type="domain" description="Beta-lactamase hydrolase-like protein phosphatase-like" evidence="1">
    <location>
        <begin position="5"/>
        <end position="108"/>
    </location>
</feature>
<dbReference type="InterPro" id="IPR029021">
    <property type="entry name" value="Prot-tyrosine_phosphatase-like"/>
</dbReference>
<sequence length="110" mass="12180">MKLQQIEDGIFVSAQISVANIRTLAKTGFKTIVCNRPDQEEPDQPDFATIQAAAHQYGIQAHYIPITPSVIEKSHIEAMQTILKTAPLPLLAYCCYGTRSIHLCSLARII</sequence>